<reference evidence="2" key="2">
    <citation type="submission" date="2015-07" db="EMBL/GenBank/DDBJ databases">
        <title>MeaNS - Measles Nucleotide Surveillance Program.</title>
        <authorList>
            <person name="Tran T."/>
            <person name="Druce J."/>
        </authorList>
    </citation>
    <scope>NUCLEOTIDE SEQUENCE</scope>
    <source>
        <strain evidence="2">DSM 9887</strain>
    </source>
</reference>
<comment type="caution">
    <text evidence="2">The sequence shown here is derived from an EMBL/GenBank/DDBJ whole genome shotgun (WGS) entry which is preliminary data.</text>
</comment>
<name>A0A0K9YWA7_9BACL</name>
<dbReference type="STRING" id="54915.ADS79_14130"/>
<protein>
    <recommendedName>
        <fullName evidence="5">AbrB family transcriptional regulator</fullName>
    </recommendedName>
</protein>
<dbReference type="EMBL" id="LGIQ01000007">
    <property type="protein sequence ID" value="KNB72956.1"/>
    <property type="molecule type" value="Genomic_DNA"/>
</dbReference>
<dbReference type="PATRIC" id="fig|54915.3.peg.1851"/>
<evidence type="ECO:0000313" key="3">
    <source>
        <dbReference type="Proteomes" id="UP000036834"/>
    </source>
</evidence>
<gene>
    <name evidence="2" type="ORF">ADS79_14130</name>
    <name evidence="1" type="ORF">BRE01_62740</name>
</gene>
<proteinExistence type="predicted"/>
<reference evidence="3" key="1">
    <citation type="submission" date="2015-07" db="EMBL/GenBank/DDBJ databases">
        <title>Genome sequencing project for genomic taxonomy and phylogenomics of Bacillus-like bacteria.</title>
        <authorList>
            <person name="Liu B."/>
            <person name="Wang J."/>
            <person name="Zhu Y."/>
            <person name="Liu G."/>
            <person name="Chen Q."/>
            <person name="Chen Z."/>
            <person name="Lan J."/>
            <person name="Che J."/>
            <person name="Ge C."/>
            <person name="Shi H."/>
            <person name="Pan Z."/>
            <person name="Liu X."/>
        </authorList>
    </citation>
    <scope>NUCLEOTIDE SEQUENCE [LARGE SCALE GENOMIC DNA]</scope>
    <source>
        <strain evidence="3">DSM 9887</strain>
    </source>
</reference>
<dbReference type="EMBL" id="BJON01000031">
    <property type="protein sequence ID" value="GED72572.1"/>
    <property type="molecule type" value="Genomic_DNA"/>
</dbReference>
<dbReference type="Proteomes" id="UP000036834">
    <property type="component" value="Unassembled WGS sequence"/>
</dbReference>
<dbReference type="AlphaFoldDB" id="A0A0K9YWA7"/>
<evidence type="ECO:0000313" key="1">
    <source>
        <dbReference type="EMBL" id="GED72572.1"/>
    </source>
</evidence>
<organism evidence="2 3">
    <name type="scientific">Brevibacillus reuszeri</name>
    <dbReference type="NCBI Taxonomy" id="54915"/>
    <lineage>
        <taxon>Bacteria</taxon>
        <taxon>Bacillati</taxon>
        <taxon>Bacillota</taxon>
        <taxon>Bacilli</taxon>
        <taxon>Bacillales</taxon>
        <taxon>Paenibacillaceae</taxon>
        <taxon>Brevibacillus</taxon>
    </lineage>
</organism>
<keyword evidence="4" id="KW-1185">Reference proteome</keyword>
<sequence length="79" mass="8920">MKGEVNQLQERKVIKIGTSLGVSITEQLKLIGAEYGDALSVEVNENKEIVIKKLHKIELPDDPKLLAEIQKMIERHNSK</sequence>
<evidence type="ECO:0000313" key="4">
    <source>
        <dbReference type="Proteomes" id="UP000319578"/>
    </source>
</evidence>
<evidence type="ECO:0000313" key="2">
    <source>
        <dbReference type="EMBL" id="KNB72956.1"/>
    </source>
</evidence>
<reference evidence="1 4" key="3">
    <citation type="submission" date="2019-06" db="EMBL/GenBank/DDBJ databases">
        <title>Whole genome shotgun sequence of Brevibacillus reuszeri NBRC 15719.</title>
        <authorList>
            <person name="Hosoyama A."/>
            <person name="Uohara A."/>
            <person name="Ohji S."/>
            <person name="Ichikawa N."/>
        </authorList>
    </citation>
    <scope>NUCLEOTIDE SEQUENCE [LARGE SCALE GENOMIC DNA]</scope>
    <source>
        <strain evidence="1 4">NBRC 15719</strain>
    </source>
</reference>
<evidence type="ECO:0008006" key="5">
    <source>
        <dbReference type="Google" id="ProtNLM"/>
    </source>
</evidence>
<dbReference type="Gene3D" id="2.10.260.10">
    <property type="match status" value="1"/>
</dbReference>
<accession>A0A0K9YWA7</accession>
<dbReference type="Proteomes" id="UP000319578">
    <property type="component" value="Unassembled WGS sequence"/>
</dbReference>